<comment type="caution">
    <text evidence="2">The sequence shown here is derived from an EMBL/GenBank/DDBJ whole genome shotgun (WGS) entry which is preliminary data.</text>
</comment>
<dbReference type="Proteomes" id="UP000701853">
    <property type="component" value="Chromosome 13"/>
</dbReference>
<reference evidence="2 3" key="1">
    <citation type="journal article" date="2021" name="bioRxiv">
        <title>The Gossypium anomalum genome as a resource for cotton improvement and evolutionary analysis of hybrid incompatibility.</title>
        <authorList>
            <person name="Grover C.E."/>
            <person name="Yuan D."/>
            <person name="Arick M.A."/>
            <person name="Miller E.R."/>
            <person name="Hu G."/>
            <person name="Peterson D.G."/>
            <person name="Wendel J.F."/>
            <person name="Udall J.A."/>
        </authorList>
    </citation>
    <scope>NUCLEOTIDE SEQUENCE [LARGE SCALE GENOMIC DNA]</scope>
    <source>
        <strain evidence="2">JFW-Udall</strain>
        <tissue evidence="2">Leaf</tissue>
    </source>
</reference>
<keyword evidence="3" id="KW-1185">Reference proteome</keyword>
<evidence type="ECO:0000256" key="1">
    <source>
        <dbReference type="SAM" id="MobiDB-lite"/>
    </source>
</evidence>
<evidence type="ECO:0000313" key="2">
    <source>
        <dbReference type="EMBL" id="KAG8473432.1"/>
    </source>
</evidence>
<organism evidence="2 3">
    <name type="scientific">Gossypium anomalum</name>
    <dbReference type="NCBI Taxonomy" id="47600"/>
    <lineage>
        <taxon>Eukaryota</taxon>
        <taxon>Viridiplantae</taxon>
        <taxon>Streptophyta</taxon>
        <taxon>Embryophyta</taxon>
        <taxon>Tracheophyta</taxon>
        <taxon>Spermatophyta</taxon>
        <taxon>Magnoliopsida</taxon>
        <taxon>eudicotyledons</taxon>
        <taxon>Gunneridae</taxon>
        <taxon>Pentapetalae</taxon>
        <taxon>rosids</taxon>
        <taxon>malvids</taxon>
        <taxon>Malvales</taxon>
        <taxon>Malvaceae</taxon>
        <taxon>Malvoideae</taxon>
        <taxon>Gossypium</taxon>
    </lineage>
</organism>
<feature type="compositionally biased region" description="Polar residues" evidence="1">
    <location>
        <begin position="448"/>
        <end position="473"/>
    </location>
</feature>
<dbReference type="OrthoDB" id="1000497at2759"/>
<sequence>MVLALICFHSASTMTRFEAENHGVDGVDGTTYKKCDVKEVKKVKLLVMIMVGGGENQLKRRKEELEERIRLGDHGDYGDSDANDEELTIARLESIRSKIEWEERQCRRARTGQDSVYETRGGSSSETQVFGRSFNIHNFERSRREHQWTNFNSSGARLTNMDPVLERSKSWKQPKLTTSFLKNEKEKLGKAMSKLILHEALPARIVESPFLQPVLQVAAEVGKSVRGPSAYEVTGVYLEEDIRKYKNGPIGTIFKKSIDASSVTSRTIEYYFNVMDKIVDKIDEEFIVQFVIDNEAMIKAGGYFLNQQFLYGDNSTSDVLNETINGVRNVIQRIEPNMNNQVLAMNQLLLYRDKMDSFGTPLAQAAILKTNPELLNETNEETQGEYMNDISPAPSNKESVQLSTSSSDDGDDPGGNNEGAYQTTHGHIYSSNFHGDQGATRYRYATDPGSSSHSLATNDNQMSESSQVLIPTN</sequence>
<accession>A0A8J5Y2P0</accession>
<feature type="compositionally biased region" description="Polar residues" evidence="1">
    <location>
        <begin position="419"/>
        <end position="434"/>
    </location>
</feature>
<feature type="region of interest" description="Disordered" evidence="1">
    <location>
        <begin position="380"/>
        <end position="473"/>
    </location>
</feature>
<feature type="compositionally biased region" description="Polar residues" evidence="1">
    <location>
        <begin position="393"/>
        <end position="402"/>
    </location>
</feature>
<evidence type="ECO:0000313" key="3">
    <source>
        <dbReference type="Proteomes" id="UP000701853"/>
    </source>
</evidence>
<protein>
    <submittedName>
        <fullName evidence="2">Uncharacterized protein</fullName>
    </submittedName>
</protein>
<dbReference type="AlphaFoldDB" id="A0A8J5Y2P0"/>
<proteinExistence type="predicted"/>
<gene>
    <name evidence="2" type="ORF">CXB51_035628</name>
</gene>
<dbReference type="EMBL" id="JAHUZN010000013">
    <property type="protein sequence ID" value="KAG8473432.1"/>
    <property type="molecule type" value="Genomic_DNA"/>
</dbReference>
<name>A0A8J5Y2P0_9ROSI</name>